<evidence type="ECO:0000256" key="8">
    <source>
        <dbReference type="PIRSR" id="PIRSR608901-2"/>
    </source>
</evidence>
<feature type="binding site" evidence="7">
    <location>
        <position position="24"/>
    </location>
    <ligand>
        <name>Ca(2+)</name>
        <dbReference type="ChEBI" id="CHEBI:29108"/>
    </ligand>
</feature>
<keyword evidence="8" id="KW-0862">Zinc</keyword>
<reference evidence="10 11" key="1">
    <citation type="journal article" date="2016" name="Genome Biol. Evol.">
        <title>Gene Family Evolution Reflects Adaptation to Soil Environmental Stressors in the Genome of the Collembolan Orchesella cincta.</title>
        <authorList>
            <person name="Faddeeva-Vakhrusheva A."/>
            <person name="Derks M.F."/>
            <person name="Anvar S.Y."/>
            <person name="Agamennone V."/>
            <person name="Suring W."/>
            <person name="Smit S."/>
            <person name="van Straalen N.M."/>
            <person name="Roelofs D."/>
        </authorList>
    </citation>
    <scope>NUCLEOTIDE SEQUENCE [LARGE SCALE GENOMIC DNA]</scope>
    <source>
        <tissue evidence="10">Mixed pool</tissue>
    </source>
</reference>
<comment type="caution">
    <text evidence="9">Lacks conserved residue(s) required for the propagation of feature annotation.</text>
</comment>
<accession>A0A1D2N317</accession>
<feature type="transmembrane region" description="Helical" evidence="9">
    <location>
        <begin position="205"/>
        <end position="224"/>
    </location>
</feature>
<dbReference type="GO" id="GO:0016811">
    <property type="term" value="F:hydrolase activity, acting on carbon-nitrogen (but not peptide) bonds, in linear amides"/>
    <property type="evidence" value="ECO:0007669"/>
    <property type="project" value="InterPro"/>
</dbReference>
<keyword evidence="4 9" id="KW-0378">Hydrolase</keyword>
<feature type="transmembrane region" description="Helical" evidence="9">
    <location>
        <begin position="117"/>
        <end position="134"/>
    </location>
</feature>
<keyword evidence="11" id="KW-1185">Reference proteome</keyword>
<dbReference type="AlphaFoldDB" id="A0A1D2N317"/>
<feature type="binding site" evidence="8">
    <location>
        <position position="203"/>
    </location>
    <ligand>
        <name>Zn(2+)</name>
        <dbReference type="ChEBI" id="CHEBI:29105"/>
        <note>catalytic</note>
    </ligand>
</feature>
<keyword evidence="3 9" id="KW-0812">Transmembrane</keyword>
<keyword evidence="7" id="KW-0106">Calcium</keyword>
<comment type="function">
    <text evidence="9">Hydrolyzes the sphingolipid ceramide into sphingosine and free fatty acid.</text>
</comment>
<dbReference type="OrthoDB" id="187171at2759"/>
<evidence type="ECO:0000256" key="3">
    <source>
        <dbReference type="ARBA" id="ARBA00022692"/>
    </source>
</evidence>
<evidence type="ECO:0000313" key="10">
    <source>
        <dbReference type="EMBL" id="ODM99673.1"/>
    </source>
</evidence>
<evidence type="ECO:0000256" key="4">
    <source>
        <dbReference type="ARBA" id="ARBA00022801"/>
    </source>
</evidence>
<feature type="transmembrane region" description="Helical" evidence="9">
    <location>
        <begin position="87"/>
        <end position="105"/>
    </location>
</feature>
<dbReference type="PANTHER" id="PTHR46139">
    <property type="entry name" value="ALKALINE CERAMIDASE"/>
    <property type="match status" value="1"/>
</dbReference>
<dbReference type="EMBL" id="LJIJ01000263">
    <property type="protein sequence ID" value="ODM99673.1"/>
    <property type="molecule type" value="Genomic_DNA"/>
</dbReference>
<evidence type="ECO:0000256" key="5">
    <source>
        <dbReference type="ARBA" id="ARBA00022989"/>
    </source>
</evidence>
<proteinExistence type="inferred from homology"/>
<feature type="binding site" evidence="7">
    <location>
        <position position="15"/>
    </location>
    <ligand>
        <name>Ca(2+)</name>
        <dbReference type="ChEBI" id="CHEBI:29108"/>
    </ligand>
</feature>
<keyword evidence="6 9" id="KW-0472">Membrane</keyword>
<evidence type="ECO:0000256" key="2">
    <source>
        <dbReference type="ARBA" id="ARBA00009780"/>
    </source>
</evidence>
<evidence type="ECO:0000256" key="1">
    <source>
        <dbReference type="ARBA" id="ARBA00004141"/>
    </source>
</evidence>
<evidence type="ECO:0000313" key="11">
    <source>
        <dbReference type="Proteomes" id="UP000094527"/>
    </source>
</evidence>
<feature type="binding site" evidence="7">
    <location>
        <position position="11"/>
    </location>
    <ligand>
        <name>Ca(2+)</name>
        <dbReference type="ChEBI" id="CHEBI:29108"/>
    </ligand>
</feature>
<name>A0A1D2N317_ORCCI</name>
<dbReference type="Proteomes" id="UP000094527">
    <property type="component" value="Unassembled WGS sequence"/>
</dbReference>
<dbReference type="GO" id="GO:0046872">
    <property type="term" value="F:metal ion binding"/>
    <property type="evidence" value="ECO:0007669"/>
    <property type="project" value="UniProtKB-KW"/>
</dbReference>
<evidence type="ECO:0000256" key="7">
    <source>
        <dbReference type="PIRSR" id="PIRSR608901-1"/>
    </source>
</evidence>
<dbReference type="Pfam" id="PF05875">
    <property type="entry name" value="Ceramidase"/>
    <property type="match status" value="1"/>
</dbReference>
<keyword evidence="7" id="KW-0479">Metal-binding</keyword>
<feature type="binding site" evidence="7">
    <location>
        <position position="13"/>
    </location>
    <ligand>
        <name>Ca(2+)</name>
        <dbReference type="ChEBI" id="CHEBI:29108"/>
    </ligand>
</feature>
<organism evidence="10 11">
    <name type="scientific">Orchesella cincta</name>
    <name type="common">Springtail</name>
    <name type="synonym">Podura cincta</name>
    <dbReference type="NCBI Taxonomy" id="48709"/>
    <lineage>
        <taxon>Eukaryota</taxon>
        <taxon>Metazoa</taxon>
        <taxon>Ecdysozoa</taxon>
        <taxon>Arthropoda</taxon>
        <taxon>Hexapoda</taxon>
        <taxon>Collembola</taxon>
        <taxon>Entomobryomorpha</taxon>
        <taxon>Entomobryoidea</taxon>
        <taxon>Orchesellidae</taxon>
        <taxon>Orchesellinae</taxon>
        <taxon>Orchesella</taxon>
    </lineage>
</organism>
<evidence type="ECO:0000256" key="9">
    <source>
        <dbReference type="RuleBase" id="RU364079"/>
    </source>
</evidence>
<feature type="transmembrane region" description="Helical" evidence="9">
    <location>
        <begin position="57"/>
        <end position="75"/>
    </location>
</feature>
<feature type="transmembrane region" description="Helical" evidence="9">
    <location>
        <begin position="25"/>
        <end position="45"/>
    </location>
</feature>
<keyword evidence="9" id="KW-0443">Lipid metabolism</keyword>
<comment type="similarity">
    <text evidence="2 9">Belongs to the alkaline ceramidase family.</text>
</comment>
<dbReference type="EC" id="3.5.1.-" evidence="9"/>
<protein>
    <recommendedName>
        <fullName evidence="9">Alkaline ceramidase</fullName>
        <ecNumber evidence="9">3.5.1.-</ecNumber>
    </recommendedName>
</protein>
<comment type="subcellular location">
    <subcellularLocation>
        <location evidence="1">Membrane</location>
        <topology evidence="1">Multi-pass membrane protein</topology>
    </subcellularLocation>
</comment>
<dbReference type="STRING" id="48709.A0A1D2N317"/>
<dbReference type="PANTHER" id="PTHR46139:SF3">
    <property type="entry name" value="ALKALINE CERAMIDASE"/>
    <property type="match status" value="1"/>
</dbReference>
<dbReference type="GO" id="GO:0016020">
    <property type="term" value="C:membrane"/>
    <property type="evidence" value="ECO:0007669"/>
    <property type="project" value="UniProtKB-SubCell"/>
</dbReference>
<dbReference type="OMA" id="FWHILIF"/>
<dbReference type="GO" id="GO:0046514">
    <property type="term" value="P:ceramide catabolic process"/>
    <property type="evidence" value="ECO:0007669"/>
    <property type="project" value="TreeGrafter"/>
</dbReference>
<evidence type="ECO:0000256" key="6">
    <source>
        <dbReference type="ARBA" id="ARBA00023136"/>
    </source>
</evidence>
<feature type="binding site" evidence="7">
    <location>
        <position position="10"/>
    </location>
    <ligand>
        <name>Ca(2+)</name>
        <dbReference type="ChEBI" id="CHEBI:29108"/>
    </ligand>
</feature>
<sequence length="274" mass="31185">MLKPGSSPVDWCESNYIYSPFIAEYANTVSNIIFFALPPVLIWLFQPYANHCNRGIYVVWGMLIVVGACSMYFHATLSLLGQLLDELAILWVFSAAFAIWFPSRYLPLYFRRKRSSFSFLVLAVAVISSLLALIQPAFNAFALMTLGVPTLVLLVSELSRCDNSRVLRLGARCGAVWILAVACWVNDRMFCETWSNLNFPYLHAFWHVLIFIASYTACVLFAYFDAKHQVPEQDPVLKYWPNDRYEFLSVPYIGLSGGSLTAEVDTFVRKQHLI</sequence>
<gene>
    <name evidence="10" type="ORF">Ocin01_06996</name>
</gene>
<feature type="binding site" evidence="8">
    <location>
        <position position="207"/>
    </location>
    <ligand>
        <name>Zn(2+)</name>
        <dbReference type="ChEBI" id="CHEBI:29105"/>
        <note>catalytic</note>
    </ligand>
</feature>
<dbReference type="InterPro" id="IPR008901">
    <property type="entry name" value="ACER"/>
</dbReference>
<keyword evidence="5 9" id="KW-1133">Transmembrane helix</keyword>
<feature type="binding site" evidence="8">
    <location>
        <position position="74"/>
    </location>
    <ligand>
        <name>Zn(2+)</name>
        <dbReference type="ChEBI" id="CHEBI:29105"/>
        <note>catalytic</note>
    </ligand>
</feature>
<comment type="cofactor">
    <cofactor evidence="8">
        <name>Zn(2+)</name>
        <dbReference type="ChEBI" id="CHEBI:29105"/>
    </cofactor>
</comment>
<comment type="caution">
    <text evidence="10">The sequence shown here is derived from an EMBL/GenBank/DDBJ whole genome shotgun (WGS) entry which is preliminary data.</text>
</comment>